<evidence type="ECO:0000313" key="2">
    <source>
        <dbReference type="EMBL" id="MEW2367521.1"/>
    </source>
</evidence>
<proteinExistence type="predicted"/>
<sequence>MEFFNVDLLDLWRGRLSLRRIGVLIHALMHKPGRSTLLMAMDERAKWPESDYMLARISDALELSNFFFLKANVDESDSADLELPPPIPRPGEPEPSQAGPEPQFSDAHELNDFFGRLNSA</sequence>
<keyword evidence="3" id="KW-1185">Reference proteome</keyword>
<name>A0ABV3M8E7_9ACTN</name>
<evidence type="ECO:0000256" key="1">
    <source>
        <dbReference type="SAM" id="MobiDB-lite"/>
    </source>
</evidence>
<comment type="caution">
    <text evidence="2">The sequence shown here is derived from an EMBL/GenBank/DDBJ whole genome shotgun (WGS) entry which is preliminary data.</text>
</comment>
<accession>A0ABV3M8E7</accession>
<feature type="region of interest" description="Disordered" evidence="1">
    <location>
        <begin position="77"/>
        <end position="107"/>
    </location>
</feature>
<reference evidence="2 3" key="1">
    <citation type="submission" date="2024-06" db="EMBL/GenBank/DDBJ databases">
        <title>The Natural Products Discovery Center: Release of the First 8490 Sequenced Strains for Exploring Actinobacteria Biosynthetic Diversity.</title>
        <authorList>
            <person name="Kalkreuter E."/>
            <person name="Kautsar S.A."/>
            <person name="Yang D."/>
            <person name="Bader C.D."/>
            <person name="Teijaro C.N."/>
            <person name="Fluegel L."/>
            <person name="Davis C.M."/>
            <person name="Simpson J.R."/>
            <person name="Lauterbach L."/>
            <person name="Steele A.D."/>
            <person name="Gui C."/>
            <person name="Meng S."/>
            <person name="Li G."/>
            <person name="Viehrig K."/>
            <person name="Ye F."/>
            <person name="Su P."/>
            <person name="Kiefer A.F."/>
            <person name="Nichols A."/>
            <person name="Cepeda A.J."/>
            <person name="Yan W."/>
            <person name="Fan B."/>
            <person name="Jiang Y."/>
            <person name="Adhikari A."/>
            <person name="Zheng C.-J."/>
            <person name="Schuster L."/>
            <person name="Cowan T.M."/>
            <person name="Smanski M.J."/>
            <person name="Chevrette M.G."/>
            <person name="De Carvalho L.P.S."/>
            <person name="Shen B."/>
        </authorList>
    </citation>
    <scope>NUCLEOTIDE SEQUENCE [LARGE SCALE GENOMIC DNA]</scope>
    <source>
        <strain evidence="2 3">NPDC047833</strain>
    </source>
</reference>
<dbReference type="RefSeq" id="WP_359774991.1">
    <property type="nucleotide sequence ID" value="NZ_JBEYRR010000002.1"/>
</dbReference>
<dbReference type="EMBL" id="JBEYRS010000026">
    <property type="protein sequence ID" value="MEW2367521.1"/>
    <property type="molecule type" value="Genomic_DNA"/>
</dbReference>
<protein>
    <submittedName>
        <fullName evidence="2">Uncharacterized protein</fullName>
    </submittedName>
</protein>
<organism evidence="2 3">
    <name type="scientific">Streptomyces huasconensis</name>
    <dbReference type="NCBI Taxonomy" id="1854574"/>
    <lineage>
        <taxon>Bacteria</taxon>
        <taxon>Bacillati</taxon>
        <taxon>Actinomycetota</taxon>
        <taxon>Actinomycetes</taxon>
        <taxon>Kitasatosporales</taxon>
        <taxon>Streptomycetaceae</taxon>
        <taxon>Streptomyces</taxon>
    </lineage>
</organism>
<gene>
    <name evidence="2" type="ORF">AB0887_37015</name>
</gene>
<dbReference type="Proteomes" id="UP001553843">
    <property type="component" value="Unassembled WGS sequence"/>
</dbReference>
<evidence type="ECO:0000313" key="3">
    <source>
        <dbReference type="Proteomes" id="UP001553843"/>
    </source>
</evidence>